<dbReference type="Gene3D" id="3.40.640.10">
    <property type="entry name" value="Type I PLP-dependent aspartate aminotransferase-like (Major domain)"/>
    <property type="match status" value="1"/>
</dbReference>
<evidence type="ECO:0000259" key="12">
    <source>
        <dbReference type="Pfam" id="PF00266"/>
    </source>
</evidence>
<keyword evidence="5" id="KW-0479">Metal-binding</keyword>
<organism evidence="13">
    <name type="scientific">Caldilineaceae bacterium SB0661_bin_32</name>
    <dbReference type="NCBI Taxonomy" id="2605255"/>
    <lineage>
        <taxon>Bacteria</taxon>
        <taxon>Bacillati</taxon>
        <taxon>Chloroflexota</taxon>
        <taxon>Caldilineae</taxon>
        <taxon>Caldilineales</taxon>
        <taxon>Caldilineaceae</taxon>
    </lineage>
</organism>
<reference evidence="13" key="1">
    <citation type="submission" date="2019-09" db="EMBL/GenBank/DDBJ databases">
        <title>Characterisation of the sponge microbiome using genome-centric metagenomics.</title>
        <authorList>
            <person name="Engelberts J.P."/>
            <person name="Robbins S.J."/>
            <person name="De Goeij J.M."/>
            <person name="Aranda M."/>
            <person name="Bell S.C."/>
            <person name="Webster N.S."/>
        </authorList>
    </citation>
    <scope>NUCLEOTIDE SEQUENCE</scope>
    <source>
        <strain evidence="13">SB0661_bin_32</strain>
    </source>
</reference>
<keyword evidence="6" id="KW-0663">Pyridoxal phosphate</keyword>
<evidence type="ECO:0000256" key="6">
    <source>
        <dbReference type="ARBA" id="ARBA00022898"/>
    </source>
</evidence>
<comment type="caution">
    <text evidence="13">The sequence shown here is derived from an EMBL/GenBank/DDBJ whole genome shotgun (WGS) entry which is preliminary data.</text>
</comment>
<dbReference type="InterPro" id="IPR000192">
    <property type="entry name" value="Aminotrans_V_dom"/>
</dbReference>
<protein>
    <recommendedName>
        <fullName evidence="3">cysteine desulfurase</fullName>
        <ecNumber evidence="3">2.8.1.7</ecNumber>
    </recommendedName>
</protein>
<evidence type="ECO:0000313" key="13">
    <source>
        <dbReference type="EMBL" id="MYC95185.1"/>
    </source>
</evidence>
<evidence type="ECO:0000256" key="3">
    <source>
        <dbReference type="ARBA" id="ARBA00012239"/>
    </source>
</evidence>
<dbReference type="SUPFAM" id="SSF53383">
    <property type="entry name" value="PLP-dependent transferases"/>
    <property type="match status" value="1"/>
</dbReference>
<dbReference type="FunFam" id="3.40.640.10:FF:000084">
    <property type="entry name" value="IscS-like cysteine desulfurase"/>
    <property type="match status" value="1"/>
</dbReference>
<evidence type="ECO:0000256" key="10">
    <source>
        <dbReference type="RuleBase" id="RU004504"/>
    </source>
</evidence>
<evidence type="ECO:0000256" key="1">
    <source>
        <dbReference type="ARBA" id="ARBA00001933"/>
    </source>
</evidence>
<evidence type="ECO:0000256" key="2">
    <source>
        <dbReference type="ARBA" id="ARBA00006490"/>
    </source>
</evidence>
<gene>
    <name evidence="13" type="ORF">F4X14_09445</name>
</gene>
<dbReference type="AlphaFoldDB" id="A0A6B1D745"/>
<dbReference type="PROSITE" id="PS00595">
    <property type="entry name" value="AA_TRANSFER_CLASS_5"/>
    <property type="match status" value="1"/>
</dbReference>
<evidence type="ECO:0000256" key="9">
    <source>
        <dbReference type="ARBA" id="ARBA00050776"/>
    </source>
</evidence>
<evidence type="ECO:0000256" key="7">
    <source>
        <dbReference type="ARBA" id="ARBA00023004"/>
    </source>
</evidence>
<comment type="catalytic activity">
    <reaction evidence="9">
        <text>(sulfur carrier)-H + L-cysteine = (sulfur carrier)-SH + L-alanine</text>
        <dbReference type="Rhea" id="RHEA:43892"/>
        <dbReference type="Rhea" id="RHEA-COMP:14737"/>
        <dbReference type="Rhea" id="RHEA-COMP:14739"/>
        <dbReference type="ChEBI" id="CHEBI:29917"/>
        <dbReference type="ChEBI" id="CHEBI:35235"/>
        <dbReference type="ChEBI" id="CHEBI:57972"/>
        <dbReference type="ChEBI" id="CHEBI:64428"/>
        <dbReference type="EC" id="2.8.1.7"/>
    </reaction>
</comment>
<keyword evidence="7" id="KW-0408">Iron</keyword>
<dbReference type="EC" id="2.8.1.7" evidence="3"/>
<dbReference type="GO" id="GO:0051536">
    <property type="term" value="F:iron-sulfur cluster binding"/>
    <property type="evidence" value="ECO:0007669"/>
    <property type="project" value="UniProtKB-KW"/>
</dbReference>
<evidence type="ECO:0000256" key="4">
    <source>
        <dbReference type="ARBA" id="ARBA00022679"/>
    </source>
</evidence>
<evidence type="ECO:0000256" key="11">
    <source>
        <dbReference type="SAM" id="MobiDB-lite"/>
    </source>
</evidence>
<dbReference type="Pfam" id="PF00266">
    <property type="entry name" value="Aminotran_5"/>
    <property type="match status" value="1"/>
</dbReference>
<dbReference type="PANTHER" id="PTHR11601:SF34">
    <property type="entry name" value="CYSTEINE DESULFURASE"/>
    <property type="match status" value="1"/>
</dbReference>
<evidence type="ECO:0000256" key="5">
    <source>
        <dbReference type="ARBA" id="ARBA00022723"/>
    </source>
</evidence>
<feature type="domain" description="Aminotransferase class V" evidence="12">
    <location>
        <begin position="4"/>
        <end position="378"/>
    </location>
</feature>
<dbReference type="EMBL" id="VXMH01000046">
    <property type="protein sequence ID" value="MYC95185.1"/>
    <property type="molecule type" value="Genomic_DNA"/>
</dbReference>
<proteinExistence type="inferred from homology"/>
<dbReference type="InterPro" id="IPR015424">
    <property type="entry name" value="PyrdxlP-dep_Trfase"/>
</dbReference>
<dbReference type="InterPro" id="IPR020578">
    <property type="entry name" value="Aminotrans_V_PyrdxlP_BS"/>
</dbReference>
<keyword evidence="8" id="KW-0411">Iron-sulfur</keyword>
<dbReference type="PIRSF" id="PIRSF005572">
    <property type="entry name" value="NifS"/>
    <property type="match status" value="1"/>
</dbReference>
<dbReference type="InterPro" id="IPR015421">
    <property type="entry name" value="PyrdxlP-dep_Trfase_major"/>
</dbReference>
<name>A0A6B1D745_9CHLR</name>
<keyword evidence="4" id="KW-0808">Transferase</keyword>
<comment type="similarity">
    <text evidence="2">Belongs to the class-V pyridoxal-phosphate-dependent aminotransferase family. NifS/IscS subfamily.</text>
</comment>
<dbReference type="GO" id="GO:0046872">
    <property type="term" value="F:metal ion binding"/>
    <property type="evidence" value="ECO:0007669"/>
    <property type="project" value="UniProtKB-KW"/>
</dbReference>
<sequence length="397" mass="42214">MTMIYLDHSATTPLRPEVLAAMEPYYGSTDRKDSSQYGNPSSIHRAGRAAHAGLSEARRTIADVLGAKPNEIILTGCGSESDNAALRGIALARRTQCGANRIITTPVEHHAVLYTAEDLRDYFGFELTLLPVDGDGFVSADDLDRALGDGSDVAVVSVMYANNEIGSVQAIDELGALCRERKAPFHTDAVQAAGKLPLDVDGLNVDALSAGAHKFYGPKGVGFLYLRRGTPFHPFLTGGSHEGRRRAGTQNVPGIVGMATALALCEAERETEMARLRQLRDRIIGRTLESVAGARLTGSPTNRLANHASFTVRDVEAEGILIALDLAGIAASSGSACTSARQRPSHVLEAVGVPAEELAGGLRLSLGLSNDADQIDLLLEKLPQIVDRHRQISPVPL</sequence>
<dbReference type="InterPro" id="IPR015422">
    <property type="entry name" value="PyrdxlP-dep_Trfase_small"/>
</dbReference>
<evidence type="ECO:0000256" key="8">
    <source>
        <dbReference type="ARBA" id="ARBA00023014"/>
    </source>
</evidence>
<dbReference type="Gene3D" id="3.90.1150.10">
    <property type="entry name" value="Aspartate Aminotransferase, domain 1"/>
    <property type="match status" value="1"/>
</dbReference>
<dbReference type="PANTHER" id="PTHR11601">
    <property type="entry name" value="CYSTEINE DESULFURYLASE FAMILY MEMBER"/>
    <property type="match status" value="1"/>
</dbReference>
<feature type="region of interest" description="Disordered" evidence="11">
    <location>
        <begin position="29"/>
        <end position="49"/>
    </location>
</feature>
<comment type="cofactor">
    <cofactor evidence="1 10">
        <name>pyridoxal 5'-phosphate</name>
        <dbReference type="ChEBI" id="CHEBI:597326"/>
    </cofactor>
</comment>
<dbReference type="GO" id="GO:0031071">
    <property type="term" value="F:cysteine desulfurase activity"/>
    <property type="evidence" value="ECO:0007669"/>
    <property type="project" value="UniProtKB-EC"/>
</dbReference>
<dbReference type="Gene3D" id="1.10.260.50">
    <property type="match status" value="1"/>
</dbReference>
<accession>A0A6B1D745</accession>
<dbReference type="InterPro" id="IPR016454">
    <property type="entry name" value="Cysteine_dSase"/>
</dbReference>